<dbReference type="EMBL" id="ARXZ02000004">
    <property type="protein sequence ID" value="ERI01296.1"/>
    <property type="molecule type" value="Genomic_DNA"/>
</dbReference>
<accession>A0AAN4KQV0</accession>
<comment type="caution">
    <text evidence="1">The sequence shown here is derived from an EMBL/GenBank/DDBJ whole genome shotgun (WGS) entry which is preliminary data.</text>
</comment>
<dbReference type="RefSeq" id="WP_001042539.1">
    <property type="nucleotide sequence ID" value="NZ_ARXZ02000004.1"/>
</dbReference>
<reference evidence="1 2" key="1">
    <citation type="journal article" date="2013" name="Genome Announc.">
        <title>Draft Genome Sequence of Bacillus thuringiensis var. thuringiensis Strain T01-328, a Brazilian Isolate That Produces a Soluble Pesticide Protein, Cry1Ia.</title>
        <authorList>
            <person name="Varani A.M."/>
            <person name="Lemos M.V."/>
            <person name="Fernandes C.C."/>
            <person name="Lemos E.G."/>
            <person name="Alves E.C."/>
            <person name="Desiderio J.A."/>
        </authorList>
    </citation>
    <scope>NUCLEOTIDE SEQUENCE [LARGE SCALE GENOMIC DNA]</scope>
    <source>
        <strain evidence="1 2">T01-328</strain>
    </source>
</reference>
<proteinExistence type="predicted"/>
<organism evidence="1 2">
    <name type="scientific">Bacillus thuringiensis T01-328</name>
    <dbReference type="NCBI Taxonomy" id="1324966"/>
    <lineage>
        <taxon>Bacteria</taxon>
        <taxon>Bacillati</taxon>
        <taxon>Bacillota</taxon>
        <taxon>Bacilli</taxon>
        <taxon>Bacillales</taxon>
        <taxon>Bacillaceae</taxon>
        <taxon>Bacillus</taxon>
        <taxon>Bacillus cereus group</taxon>
    </lineage>
</organism>
<sequence>MNKRMKRKTAKRVNTQRHEKLLSTIQEVFTVDTKLFLNGYFVFDMGLRSVCHFTLKETPNWIYAIWLLQNDSYVVFGEHKKLIDKFKPSRTYVSFDNHVGDFLNQVKNIEEKPKLYFVDSLTYGDALKDFSRDENGFYSGYQVIREFNEDSGCWDKISRNVELTQEEYVKQKYEEFMKDEQIHKNNVEADRKNTFEFFKKLPYQFEDIVAIGVVDRNEKGISCYPRYDIGVVVNPNMSDEEFDAFHDKVDKFITDSVYSKERKTHEHQFDLYGFYDELKDINEADYKFYKN</sequence>
<name>A0AAN4KQV0_BACTU</name>
<evidence type="ECO:0000313" key="1">
    <source>
        <dbReference type="EMBL" id="ERI01296.1"/>
    </source>
</evidence>
<dbReference type="Proteomes" id="UP000013487">
    <property type="component" value="Unassembled WGS sequence"/>
</dbReference>
<gene>
    <name evidence="1" type="ORF">BTCBT_002851</name>
</gene>
<protein>
    <submittedName>
        <fullName evidence="1">Uncharacterized protein</fullName>
    </submittedName>
</protein>
<dbReference type="AlphaFoldDB" id="A0AAN4KQV0"/>
<evidence type="ECO:0000313" key="2">
    <source>
        <dbReference type="Proteomes" id="UP000013487"/>
    </source>
</evidence>